<dbReference type="InterPro" id="IPR050937">
    <property type="entry name" value="TEC1_TEAD_TF"/>
</dbReference>
<feature type="region of interest" description="Disordered" evidence="6">
    <location>
        <begin position="1"/>
        <end position="22"/>
    </location>
</feature>
<evidence type="ECO:0000313" key="9">
    <source>
        <dbReference type="Proteomes" id="UP000030651"/>
    </source>
</evidence>
<dbReference type="InParanoid" id="W3WNU0"/>
<dbReference type="KEGG" id="pfy:PFICI_13266"/>
<gene>
    <name evidence="8" type="ORF">PFICI_13266</name>
</gene>
<dbReference type="Gene3D" id="6.10.20.40">
    <property type="entry name" value="TEA/ATTS domain"/>
    <property type="match status" value="1"/>
</dbReference>
<feature type="compositionally biased region" description="Basic and acidic residues" evidence="6">
    <location>
        <begin position="551"/>
        <end position="579"/>
    </location>
</feature>
<protein>
    <recommendedName>
        <fullName evidence="7">TEA domain-containing protein</fullName>
    </recommendedName>
</protein>
<accession>W3WNU0</accession>
<feature type="region of interest" description="Disordered" evidence="6">
    <location>
        <begin position="997"/>
        <end position="1080"/>
    </location>
</feature>
<comment type="subcellular location">
    <subcellularLocation>
        <location evidence="1">Nucleus</location>
    </subcellularLocation>
</comment>
<evidence type="ECO:0000313" key="8">
    <source>
        <dbReference type="EMBL" id="ETS74782.1"/>
    </source>
</evidence>
<dbReference type="PANTHER" id="PTHR11834">
    <property type="entry name" value="TRANSCRIPTIONAL ENHANCER FACTOR TEF RELATED"/>
    <property type="match status" value="1"/>
</dbReference>
<feature type="domain" description="TEA" evidence="7">
    <location>
        <begin position="130"/>
        <end position="243"/>
    </location>
</feature>
<keyword evidence="9" id="KW-1185">Reference proteome</keyword>
<evidence type="ECO:0000256" key="1">
    <source>
        <dbReference type="ARBA" id="ARBA00004123"/>
    </source>
</evidence>
<dbReference type="InterPro" id="IPR000818">
    <property type="entry name" value="TEA/ATTS_dom"/>
</dbReference>
<evidence type="ECO:0000256" key="2">
    <source>
        <dbReference type="ARBA" id="ARBA00008421"/>
    </source>
</evidence>
<evidence type="ECO:0000256" key="4">
    <source>
        <dbReference type="ARBA" id="ARBA00023163"/>
    </source>
</evidence>
<reference evidence="9" key="1">
    <citation type="journal article" date="2015" name="BMC Genomics">
        <title>Genomic and transcriptomic analysis of the endophytic fungus Pestalotiopsis fici reveals its lifestyle and high potential for synthesis of natural products.</title>
        <authorList>
            <person name="Wang X."/>
            <person name="Zhang X."/>
            <person name="Liu L."/>
            <person name="Xiang M."/>
            <person name="Wang W."/>
            <person name="Sun X."/>
            <person name="Che Y."/>
            <person name="Guo L."/>
            <person name="Liu G."/>
            <person name="Guo L."/>
            <person name="Wang C."/>
            <person name="Yin W.B."/>
            <person name="Stadler M."/>
            <person name="Zhang X."/>
            <person name="Liu X."/>
        </authorList>
    </citation>
    <scope>NUCLEOTIDE SEQUENCE [LARGE SCALE GENOMIC DNA]</scope>
    <source>
        <strain evidence="9">W106-1 / CGMCC3.15140</strain>
    </source>
</reference>
<name>W3WNU0_PESFW</name>
<keyword evidence="3" id="KW-0805">Transcription regulation</keyword>
<evidence type="ECO:0000256" key="5">
    <source>
        <dbReference type="ARBA" id="ARBA00023242"/>
    </source>
</evidence>
<dbReference type="GeneID" id="19278279"/>
<dbReference type="STRING" id="1229662.W3WNU0"/>
<dbReference type="eggNOG" id="KOG0110">
    <property type="taxonomic scope" value="Eukaryota"/>
</dbReference>
<dbReference type="SMART" id="SM00426">
    <property type="entry name" value="TEA"/>
    <property type="match status" value="1"/>
</dbReference>
<dbReference type="InterPro" id="IPR038096">
    <property type="entry name" value="TEA/ATTS_sf"/>
</dbReference>
<feature type="compositionally biased region" description="Low complexity" evidence="6">
    <location>
        <begin position="1028"/>
        <end position="1038"/>
    </location>
</feature>
<comment type="similarity">
    <text evidence="2">Belongs to the TEC1 family.</text>
</comment>
<dbReference type="RefSeq" id="XP_007840038.1">
    <property type="nucleotide sequence ID" value="XM_007841847.1"/>
</dbReference>
<proteinExistence type="inferred from homology"/>
<dbReference type="GO" id="GO:0005667">
    <property type="term" value="C:transcription regulator complex"/>
    <property type="evidence" value="ECO:0007669"/>
    <property type="project" value="TreeGrafter"/>
</dbReference>
<evidence type="ECO:0000259" key="7">
    <source>
        <dbReference type="SMART" id="SM00426"/>
    </source>
</evidence>
<dbReference type="HOGENOM" id="CLU_270418_0_0_1"/>
<evidence type="ECO:0000256" key="3">
    <source>
        <dbReference type="ARBA" id="ARBA00023015"/>
    </source>
</evidence>
<feature type="compositionally biased region" description="Polar residues" evidence="6">
    <location>
        <begin position="903"/>
        <end position="912"/>
    </location>
</feature>
<feature type="region of interest" description="Disordered" evidence="6">
    <location>
        <begin position="886"/>
        <end position="912"/>
    </location>
</feature>
<keyword evidence="4" id="KW-0804">Transcription</keyword>
<feature type="region of interest" description="Disordered" evidence="6">
    <location>
        <begin position="551"/>
        <end position="590"/>
    </location>
</feature>
<dbReference type="Pfam" id="PF01285">
    <property type="entry name" value="TEA"/>
    <property type="match status" value="1"/>
</dbReference>
<dbReference type="GO" id="GO:0005634">
    <property type="term" value="C:nucleus"/>
    <property type="evidence" value="ECO:0007669"/>
    <property type="project" value="UniProtKB-SubCell"/>
</dbReference>
<dbReference type="AlphaFoldDB" id="W3WNU0"/>
<evidence type="ECO:0000256" key="6">
    <source>
        <dbReference type="SAM" id="MobiDB-lite"/>
    </source>
</evidence>
<dbReference type="Proteomes" id="UP000030651">
    <property type="component" value="Unassembled WGS sequence"/>
</dbReference>
<keyword evidence="5" id="KW-0539">Nucleus</keyword>
<dbReference type="GO" id="GO:0000981">
    <property type="term" value="F:DNA-binding transcription factor activity, RNA polymerase II-specific"/>
    <property type="evidence" value="ECO:0007669"/>
    <property type="project" value="TreeGrafter"/>
</dbReference>
<dbReference type="EMBL" id="KI912119">
    <property type="protein sequence ID" value="ETS74782.1"/>
    <property type="molecule type" value="Genomic_DNA"/>
</dbReference>
<dbReference type="PANTHER" id="PTHR11834:SF0">
    <property type="entry name" value="PROTEIN SCALLOPED"/>
    <property type="match status" value="1"/>
</dbReference>
<dbReference type="OrthoDB" id="10006572at2759"/>
<dbReference type="GO" id="GO:0000978">
    <property type="term" value="F:RNA polymerase II cis-regulatory region sequence-specific DNA binding"/>
    <property type="evidence" value="ECO:0007669"/>
    <property type="project" value="TreeGrafter"/>
</dbReference>
<dbReference type="OMA" id="THASIRH"/>
<organism evidence="8 9">
    <name type="scientific">Pestalotiopsis fici (strain W106-1 / CGMCC3.15140)</name>
    <dbReference type="NCBI Taxonomy" id="1229662"/>
    <lineage>
        <taxon>Eukaryota</taxon>
        <taxon>Fungi</taxon>
        <taxon>Dikarya</taxon>
        <taxon>Ascomycota</taxon>
        <taxon>Pezizomycotina</taxon>
        <taxon>Sordariomycetes</taxon>
        <taxon>Xylariomycetidae</taxon>
        <taxon>Amphisphaeriales</taxon>
        <taxon>Sporocadaceae</taxon>
        <taxon>Pestalotiopsis</taxon>
    </lineage>
</organism>
<sequence length="1101" mass="121340">MQLPLRGHPPPRCSPEGDYSYDHTHHEVLQNTRRPLAESTGNAQAHKTESLSLCQTSHLSLSPILHPMPTPPILPTQSIASTYGTSFRTNRTLQRNVSLRESPMAHSSQGRNPIYNRKFFADYRAKVEQKSAEKEEPKWPMCLEDSFLDGETPDPVASVQFQPTTYQATALLIIPFMGRKKVSSKGKLYGRNMLISEYIWIRYWLMFPPPEGTELPTGKMREESPWKDIFRTRKQGSSHIQVLKGYFKTHVCFHFFFPCQQDDKRKKSRHYAKEEEVESFKNNTVLNALAEGRLPDERPNYGYFAQLMAGDSETFVMPKACWIYVSSSEVTLSPDCKEAYARDGTVLRADSRAPDGQHLENGGAYPHLLLNGNKETRAALRSGRDEEAPKYILHEYTKSLTQVESSSIKDISREWKHDFPEFYDNLMAAMEDTHPSHERTSRCVVGPCDTFHFEVVLGLHSTSRFPSGTHLEGSVQLQICRPELANHRWRSVTSVSKPEELEHDANEAPFWNCQNACELVGRQKDVIEVPFPATSWASTFIMLSKYVTAERERAERDRKERRSKVKTEEQGGDNVEEKQSGGGKKASTKMPTPMELLEQVAMYQEIWSAPDDGSEKPAWTRRAIILWTFAKETRTVNSKGKNTGQPAGTNWRFLTKVDPLSPYHRQRTLVSGPPLTVSRDAVMSPNPAYANHYATATMHENFNTAAYHDSEPSMTAATHGSGNDIHFPGHSLHSYPSSLGLLDSFSCSSGGGLATPPPSTSLSSSGYAHSFDGATIASTDSLHHHVSFLSDGSGTTADSQSTLVGGSGTNEHHDAAFLTNLGVAGAYDEDPSLIQPWTSTSTGGLEALEQWATTYVDGHHHHHQPAMAWTGHATASTAGGMEVTNNVASNDATPWGDGKDTLWGSNHTASETGTAAATDPVLMAPPNQQHHDDVWATASSHDWLQSIAATADATRHHHHHADDENSAWDHHTQEILGLSPSIAAAVSSELQTTALYSSSSAAAPPPTSHGIHQVSPEPGLLHHHAHLGSNNGSGTGSSSRKRARAEEDDDEGDGNNEGYPCSSIRKLAHDGDDDDVATDGGLRVPAANMLEDDEHASLFEL</sequence>